<dbReference type="PANTHER" id="PTHR11579">
    <property type="entry name" value="PROTEIN-L-ISOASPARTATE O-METHYLTRANSFERASE"/>
    <property type="match status" value="1"/>
</dbReference>
<evidence type="ECO:0000256" key="1">
    <source>
        <dbReference type="ARBA" id="ARBA00004496"/>
    </source>
</evidence>
<dbReference type="SUPFAM" id="SSF53335">
    <property type="entry name" value="S-adenosyl-L-methionine-dependent methyltransferases"/>
    <property type="match status" value="1"/>
</dbReference>
<dbReference type="Gene3D" id="3.40.50.150">
    <property type="entry name" value="Vaccinia Virus protein VP39"/>
    <property type="match status" value="1"/>
</dbReference>
<keyword evidence="5" id="KW-0963">Cytoplasm</keyword>
<comment type="caution">
    <text evidence="12">The sequence shown here is derived from an EMBL/GenBank/DDBJ whole genome shotgun (WGS) entry which is preliminary data.</text>
</comment>
<gene>
    <name evidence="12" type="ORF">D2V04_16865</name>
</gene>
<keyword evidence="13" id="KW-1185">Reference proteome</keyword>
<dbReference type="OrthoDB" id="9798496at2"/>
<keyword evidence="7 12" id="KW-0808">Transferase</keyword>
<evidence type="ECO:0000313" key="13">
    <source>
        <dbReference type="Proteomes" id="UP000285092"/>
    </source>
</evidence>
<evidence type="ECO:0000256" key="7">
    <source>
        <dbReference type="ARBA" id="ARBA00022679"/>
    </source>
</evidence>
<reference evidence="12 13" key="1">
    <citation type="submission" date="2018-08" db="EMBL/GenBank/DDBJ databases">
        <title>Altererythrobacter sp.Ery1 and Ery12, the genome sequencing of novel strains in genus Alterythrobacter.</title>
        <authorList>
            <person name="Cheng H."/>
            <person name="Wu Y.-H."/>
            <person name="Fang C."/>
            <person name="Xu X.-W."/>
        </authorList>
    </citation>
    <scope>NUCLEOTIDE SEQUENCE [LARGE SCALE GENOMIC DNA]</scope>
    <source>
        <strain evidence="12 13">Ery1</strain>
    </source>
</reference>
<dbReference type="EC" id="2.1.1.77" evidence="3"/>
<dbReference type="InterPro" id="IPR029063">
    <property type="entry name" value="SAM-dependent_MTases_sf"/>
</dbReference>
<evidence type="ECO:0000256" key="5">
    <source>
        <dbReference type="ARBA" id="ARBA00022490"/>
    </source>
</evidence>
<protein>
    <recommendedName>
        <fullName evidence="4">Protein-L-isoaspartate O-methyltransferase</fullName>
        <ecNumber evidence="3">2.1.1.77</ecNumber>
    </recommendedName>
    <alternativeName>
        <fullName evidence="11">L-isoaspartyl protein carboxyl methyltransferase</fullName>
    </alternativeName>
    <alternativeName>
        <fullName evidence="9">Protein L-isoaspartyl methyltransferase</fullName>
    </alternativeName>
    <alternativeName>
        <fullName evidence="10">Protein-beta-aspartate methyltransferase</fullName>
    </alternativeName>
</protein>
<evidence type="ECO:0000256" key="2">
    <source>
        <dbReference type="ARBA" id="ARBA00005369"/>
    </source>
</evidence>
<dbReference type="GO" id="GO:0005737">
    <property type="term" value="C:cytoplasm"/>
    <property type="evidence" value="ECO:0007669"/>
    <property type="project" value="UniProtKB-SubCell"/>
</dbReference>
<name>A0A418NEW3_9SPHN</name>
<evidence type="ECO:0000256" key="3">
    <source>
        <dbReference type="ARBA" id="ARBA00011890"/>
    </source>
</evidence>
<comment type="similarity">
    <text evidence="2">Belongs to the methyltransferase superfamily. L-isoaspartyl/D-aspartyl protein methyltransferase family.</text>
</comment>
<sequence length="205" mass="21924">MTLAETRTLPTSAHQADFAAARRAMIDSQLRTSGVNDAGVLRQMASVAREAHVPDSARGVAYMDRGIAFDDGGHIAAPVFYGMALQEARPEPSDEVLVVDGGSGYLPALLEPLVKSVKVITPEQALGSLRGTFSLILVDGAVEQFPDTLTRRLADDGRVVAGLVEDGVTRLAAGRPASGTIGWLRLVEMGIPRLRQFDAPKRWSF</sequence>
<comment type="subcellular location">
    <subcellularLocation>
        <location evidence="1">Cytoplasm</location>
    </subcellularLocation>
</comment>
<evidence type="ECO:0000256" key="6">
    <source>
        <dbReference type="ARBA" id="ARBA00022603"/>
    </source>
</evidence>
<evidence type="ECO:0000313" key="12">
    <source>
        <dbReference type="EMBL" id="RIV75927.1"/>
    </source>
</evidence>
<dbReference type="Proteomes" id="UP000285092">
    <property type="component" value="Unassembled WGS sequence"/>
</dbReference>
<keyword evidence="8" id="KW-0949">S-adenosyl-L-methionine</keyword>
<evidence type="ECO:0000256" key="4">
    <source>
        <dbReference type="ARBA" id="ARBA00013346"/>
    </source>
</evidence>
<dbReference type="GO" id="GO:0032259">
    <property type="term" value="P:methylation"/>
    <property type="evidence" value="ECO:0007669"/>
    <property type="project" value="UniProtKB-KW"/>
</dbReference>
<keyword evidence="6 12" id="KW-0489">Methyltransferase</keyword>
<accession>A0A418NEW3</accession>
<dbReference type="EMBL" id="QXFK01000019">
    <property type="protein sequence ID" value="RIV75927.1"/>
    <property type="molecule type" value="Genomic_DNA"/>
</dbReference>
<dbReference type="RefSeq" id="WP_119514850.1">
    <property type="nucleotide sequence ID" value="NZ_QXFK01000019.1"/>
</dbReference>
<evidence type="ECO:0000256" key="10">
    <source>
        <dbReference type="ARBA" id="ARBA00031323"/>
    </source>
</evidence>
<dbReference type="AlphaFoldDB" id="A0A418NEW3"/>
<dbReference type="InterPro" id="IPR000682">
    <property type="entry name" value="PCMT"/>
</dbReference>
<dbReference type="Pfam" id="PF01135">
    <property type="entry name" value="PCMT"/>
    <property type="match status" value="1"/>
</dbReference>
<evidence type="ECO:0000256" key="11">
    <source>
        <dbReference type="ARBA" id="ARBA00031350"/>
    </source>
</evidence>
<evidence type="ECO:0000256" key="9">
    <source>
        <dbReference type="ARBA" id="ARBA00030757"/>
    </source>
</evidence>
<organism evidence="12 13">
    <name type="scientific">Pelagerythrobacter aerophilus</name>
    <dbReference type="NCBI Taxonomy" id="2306995"/>
    <lineage>
        <taxon>Bacteria</taxon>
        <taxon>Pseudomonadati</taxon>
        <taxon>Pseudomonadota</taxon>
        <taxon>Alphaproteobacteria</taxon>
        <taxon>Sphingomonadales</taxon>
        <taxon>Erythrobacteraceae</taxon>
        <taxon>Pelagerythrobacter</taxon>
    </lineage>
</organism>
<dbReference type="GO" id="GO:0004719">
    <property type="term" value="F:protein-L-isoaspartate (D-aspartate) O-methyltransferase activity"/>
    <property type="evidence" value="ECO:0007669"/>
    <property type="project" value="UniProtKB-EC"/>
</dbReference>
<proteinExistence type="inferred from homology"/>
<dbReference type="PANTHER" id="PTHR11579:SF0">
    <property type="entry name" value="PROTEIN-L-ISOASPARTATE(D-ASPARTATE) O-METHYLTRANSFERASE"/>
    <property type="match status" value="1"/>
</dbReference>
<evidence type="ECO:0000256" key="8">
    <source>
        <dbReference type="ARBA" id="ARBA00022691"/>
    </source>
</evidence>